<dbReference type="GO" id="GO:0008360">
    <property type="term" value="P:regulation of cell shape"/>
    <property type="evidence" value="ECO:0007669"/>
    <property type="project" value="UniProtKB-KW"/>
</dbReference>
<dbReference type="Gene3D" id="3.30.465.10">
    <property type="match status" value="1"/>
</dbReference>
<dbReference type="InterPro" id="IPR016169">
    <property type="entry name" value="FAD-bd_PCMH_sub2"/>
</dbReference>
<dbReference type="GO" id="GO:0051301">
    <property type="term" value="P:cell division"/>
    <property type="evidence" value="ECO:0007669"/>
    <property type="project" value="UniProtKB-KW"/>
</dbReference>
<gene>
    <name evidence="18" type="primary">murB_14</name>
    <name evidence="18" type="ORF">SDC9_48741</name>
</gene>
<dbReference type="NCBIfam" id="NF010478">
    <property type="entry name" value="PRK13903.1"/>
    <property type="match status" value="1"/>
</dbReference>
<accession>A0A644WFE9</accession>
<keyword evidence="15" id="KW-0961">Cell wall biogenesis/degradation</keyword>
<keyword evidence="11" id="KW-0133">Cell shape</keyword>
<dbReference type="AlphaFoldDB" id="A0A644WFE9"/>
<dbReference type="GO" id="GO:0008762">
    <property type="term" value="F:UDP-N-acetylmuramate dehydrogenase activity"/>
    <property type="evidence" value="ECO:0007669"/>
    <property type="project" value="UniProtKB-EC"/>
</dbReference>
<keyword evidence="10" id="KW-0521">NADP</keyword>
<dbReference type="InterPro" id="IPR011601">
    <property type="entry name" value="MurB_C"/>
</dbReference>
<dbReference type="Gene3D" id="3.90.78.10">
    <property type="entry name" value="UDP-N-acetylenolpyruvoylglucosamine reductase, C-terminal domain"/>
    <property type="match status" value="1"/>
</dbReference>
<evidence type="ECO:0000256" key="5">
    <source>
        <dbReference type="ARBA" id="ARBA00012518"/>
    </source>
</evidence>
<dbReference type="EC" id="1.3.1.98" evidence="5"/>
<keyword evidence="13 18" id="KW-0560">Oxidoreductase</keyword>
<dbReference type="PANTHER" id="PTHR21071:SF4">
    <property type="entry name" value="UDP-N-ACETYLENOLPYRUVOYLGLUCOSAMINE REDUCTASE"/>
    <property type="match status" value="1"/>
</dbReference>
<comment type="pathway">
    <text evidence="4">Cell wall biogenesis; peptidoglycan biosynthesis.</text>
</comment>
<dbReference type="InterPro" id="IPR016166">
    <property type="entry name" value="FAD-bd_PCMH"/>
</dbReference>
<dbReference type="NCBIfam" id="NF000755">
    <property type="entry name" value="PRK00046.1"/>
    <property type="match status" value="1"/>
</dbReference>
<name>A0A644WFE9_9ZZZZ</name>
<sequence length="311" mass="34650">MADIETPGDLLNLQGAGLPEPLFCLGQGSNLLFTHDFEGTLIRMLPSAWEVISHKDDEVVIRAEAGCIWDELVEQTLKNGCFGLENLSLIPGTVGSSPVQNIGAYGSEAAEFIVKVHVFDCATNQFFDIENRDCDFGYRQSIFKSKPNWIVVSVDYRLSTKKSTFTQYRAVSDYIASHKLDGQNPIEVRQAVIAIRESKLPDYKITGNAGSFFRNPVVDKVCFDSLKEKYPEVPFYSEPGDRYKIPAAWLIEKTGWKGFKGNHAGVHDKQPLILVNLGGATGLEIKMLAEEIQTSIKNNFGIQLHPEVIYL</sequence>
<evidence type="ECO:0000259" key="17">
    <source>
        <dbReference type="PROSITE" id="PS51387"/>
    </source>
</evidence>
<reference evidence="18" key="1">
    <citation type="submission" date="2019-08" db="EMBL/GenBank/DDBJ databases">
        <authorList>
            <person name="Kucharzyk K."/>
            <person name="Murdoch R.W."/>
            <person name="Higgins S."/>
            <person name="Loffler F."/>
        </authorList>
    </citation>
    <scope>NUCLEOTIDE SEQUENCE</scope>
</reference>
<evidence type="ECO:0000256" key="6">
    <source>
        <dbReference type="ARBA" id="ARBA00022490"/>
    </source>
</evidence>
<keyword evidence="8" id="KW-0285">Flavoprotein</keyword>
<evidence type="ECO:0000256" key="13">
    <source>
        <dbReference type="ARBA" id="ARBA00023002"/>
    </source>
</evidence>
<comment type="cofactor">
    <cofactor evidence="1">
        <name>FAD</name>
        <dbReference type="ChEBI" id="CHEBI:57692"/>
    </cofactor>
</comment>
<dbReference type="NCBIfam" id="TIGR00179">
    <property type="entry name" value="murB"/>
    <property type="match status" value="1"/>
</dbReference>
<dbReference type="UniPathway" id="UPA00219"/>
<dbReference type="Pfam" id="PF02873">
    <property type="entry name" value="MurB_C"/>
    <property type="match status" value="1"/>
</dbReference>
<dbReference type="PROSITE" id="PS51387">
    <property type="entry name" value="FAD_PCMH"/>
    <property type="match status" value="1"/>
</dbReference>
<evidence type="ECO:0000313" key="18">
    <source>
        <dbReference type="EMBL" id="MPM02492.1"/>
    </source>
</evidence>
<dbReference type="InterPro" id="IPR036318">
    <property type="entry name" value="FAD-bd_PCMH-like_sf"/>
</dbReference>
<dbReference type="InterPro" id="IPR006094">
    <property type="entry name" value="Oxid_FAD_bind_N"/>
</dbReference>
<evidence type="ECO:0000256" key="3">
    <source>
        <dbReference type="ARBA" id="ARBA00004496"/>
    </source>
</evidence>
<evidence type="ECO:0000256" key="2">
    <source>
        <dbReference type="ARBA" id="ARBA00003921"/>
    </source>
</evidence>
<dbReference type="InterPro" id="IPR003170">
    <property type="entry name" value="MurB"/>
</dbReference>
<comment type="subcellular location">
    <subcellularLocation>
        <location evidence="3">Cytoplasm</location>
    </subcellularLocation>
</comment>
<evidence type="ECO:0000256" key="4">
    <source>
        <dbReference type="ARBA" id="ARBA00004752"/>
    </source>
</evidence>
<comment type="catalytic activity">
    <reaction evidence="16">
        <text>UDP-N-acetyl-alpha-D-muramate + NADP(+) = UDP-N-acetyl-3-O-(1-carboxyvinyl)-alpha-D-glucosamine + NADPH + H(+)</text>
        <dbReference type="Rhea" id="RHEA:12248"/>
        <dbReference type="ChEBI" id="CHEBI:15378"/>
        <dbReference type="ChEBI" id="CHEBI:57783"/>
        <dbReference type="ChEBI" id="CHEBI:58349"/>
        <dbReference type="ChEBI" id="CHEBI:68483"/>
        <dbReference type="ChEBI" id="CHEBI:70757"/>
        <dbReference type="EC" id="1.3.1.98"/>
    </reaction>
</comment>
<organism evidence="18">
    <name type="scientific">bioreactor metagenome</name>
    <dbReference type="NCBI Taxonomy" id="1076179"/>
    <lineage>
        <taxon>unclassified sequences</taxon>
        <taxon>metagenomes</taxon>
        <taxon>ecological metagenomes</taxon>
    </lineage>
</organism>
<comment type="function">
    <text evidence="2">Cell wall formation.</text>
</comment>
<dbReference type="GO" id="GO:0071949">
    <property type="term" value="F:FAD binding"/>
    <property type="evidence" value="ECO:0007669"/>
    <property type="project" value="InterPro"/>
</dbReference>
<evidence type="ECO:0000256" key="9">
    <source>
        <dbReference type="ARBA" id="ARBA00022827"/>
    </source>
</evidence>
<evidence type="ECO:0000256" key="12">
    <source>
        <dbReference type="ARBA" id="ARBA00022984"/>
    </source>
</evidence>
<keyword evidence="6" id="KW-0963">Cytoplasm</keyword>
<dbReference type="Gene3D" id="3.30.43.10">
    <property type="entry name" value="Uridine Diphospho-n-acetylenolpyruvylglucosamine Reductase, domain 2"/>
    <property type="match status" value="1"/>
</dbReference>
<dbReference type="InterPro" id="IPR036635">
    <property type="entry name" value="MurB_C_sf"/>
</dbReference>
<dbReference type="GO" id="GO:0009252">
    <property type="term" value="P:peptidoglycan biosynthetic process"/>
    <property type="evidence" value="ECO:0007669"/>
    <property type="project" value="UniProtKB-UniPathway"/>
</dbReference>
<dbReference type="GO" id="GO:0005829">
    <property type="term" value="C:cytosol"/>
    <property type="evidence" value="ECO:0007669"/>
    <property type="project" value="TreeGrafter"/>
</dbReference>
<feature type="domain" description="FAD-binding PCMH-type" evidence="17">
    <location>
        <begin position="1"/>
        <end position="161"/>
    </location>
</feature>
<keyword evidence="7" id="KW-0132">Cell division</keyword>
<dbReference type="PANTHER" id="PTHR21071">
    <property type="entry name" value="UDP-N-ACETYLENOLPYRUVOYLGLUCOSAMINE REDUCTASE"/>
    <property type="match status" value="1"/>
</dbReference>
<evidence type="ECO:0000256" key="15">
    <source>
        <dbReference type="ARBA" id="ARBA00023316"/>
    </source>
</evidence>
<dbReference type="InterPro" id="IPR016167">
    <property type="entry name" value="FAD-bd_PCMH_sub1"/>
</dbReference>
<proteinExistence type="inferred from homology"/>
<dbReference type="GO" id="GO:0071555">
    <property type="term" value="P:cell wall organization"/>
    <property type="evidence" value="ECO:0007669"/>
    <property type="project" value="UniProtKB-KW"/>
</dbReference>
<comment type="caution">
    <text evidence="18">The sequence shown here is derived from an EMBL/GenBank/DDBJ whole genome shotgun (WGS) entry which is preliminary data.</text>
</comment>
<keyword evidence="14" id="KW-0131">Cell cycle</keyword>
<evidence type="ECO:0000256" key="8">
    <source>
        <dbReference type="ARBA" id="ARBA00022630"/>
    </source>
</evidence>
<protein>
    <recommendedName>
        <fullName evidence="5">UDP-N-acetylmuramate dehydrogenase</fullName>
        <ecNumber evidence="5">1.3.1.98</ecNumber>
    </recommendedName>
</protein>
<dbReference type="SUPFAM" id="SSF56176">
    <property type="entry name" value="FAD-binding/transporter-associated domain-like"/>
    <property type="match status" value="1"/>
</dbReference>
<evidence type="ECO:0000256" key="7">
    <source>
        <dbReference type="ARBA" id="ARBA00022618"/>
    </source>
</evidence>
<dbReference type="HAMAP" id="MF_00037">
    <property type="entry name" value="MurB"/>
    <property type="match status" value="1"/>
</dbReference>
<dbReference type="Pfam" id="PF01565">
    <property type="entry name" value="FAD_binding_4"/>
    <property type="match status" value="1"/>
</dbReference>
<dbReference type="SUPFAM" id="SSF56194">
    <property type="entry name" value="Uridine diphospho-N-Acetylenolpyruvylglucosamine reductase, MurB, C-terminal domain"/>
    <property type="match status" value="1"/>
</dbReference>
<evidence type="ECO:0000256" key="1">
    <source>
        <dbReference type="ARBA" id="ARBA00001974"/>
    </source>
</evidence>
<keyword evidence="9" id="KW-0274">FAD</keyword>
<evidence type="ECO:0000256" key="16">
    <source>
        <dbReference type="ARBA" id="ARBA00048914"/>
    </source>
</evidence>
<evidence type="ECO:0000256" key="14">
    <source>
        <dbReference type="ARBA" id="ARBA00023306"/>
    </source>
</evidence>
<dbReference type="EMBL" id="VSSQ01000873">
    <property type="protein sequence ID" value="MPM02492.1"/>
    <property type="molecule type" value="Genomic_DNA"/>
</dbReference>
<keyword evidence="12" id="KW-0573">Peptidoglycan synthesis</keyword>
<evidence type="ECO:0000256" key="10">
    <source>
        <dbReference type="ARBA" id="ARBA00022857"/>
    </source>
</evidence>
<evidence type="ECO:0000256" key="11">
    <source>
        <dbReference type="ARBA" id="ARBA00022960"/>
    </source>
</evidence>